<accession>A0A7S4GAJ7</accession>
<reference evidence="2" key="1">
    <citation type="submission" date="2021-01" db="EMBL/GenBank/DDBJ databases">
        <authorList>
            <person name="Corre E."/>
            <person name="Pelletier E."/>
            <person name="Niang G."/>
            <person name="Scheremetjew M."/>
            <person name="Finn R."/>
            <person name="Kale V."/>
            <person name="Holt S."/>
            <person name="Cochrane G."/>
            <person name="Meng A."/>
            <person name="Brown T."/>
            <person name="Cohen L."/>
        </authorList>
    </citation>
    <scope>NUCLEOTIDE SEQUENCE</scope>
    <source>
        <strain evidence="2">CCMP1594</strain>
    </source>
</reference>
<dbReference type="AlphaFoldDB" id="A0A7S4GAJ7"/>
<protein>
    <submittedName>
        <fullName evidence="2">Uncharacterized protein</fullName>
    </submittedName>
</protein>
<evidence type="ECO:0000313" key="2">
    <source>
        <dbReference type="EMBL" id="CAE0830580.1"/>
    </source>
</evidence>
<feature type="compositionally biased region" description="Pro residues" evidence="1">
    <location>
        <begin position="70"/>
        <end position="81"/>
    </location>
</feature>
<gene>
    <name evidence="2" type="ORF">EGYM00163_LOCUS41861</name>
</gene>
<dbReference type="EMBL" id="HBJA01121648">
    <property type="protein sequence ID" value="CAE0830580.1"/>
    <property type="molecule type" value="Transcribed_RNA"/>
</dbReference>
<name>A0A7S4GAJ7_9EUGL</name>
<sequence>MSPFWWWNLHEVSGPFTPRGEVTRVVGAGVVSPHTLGDLSWKATGGLFAPRPWAAGGPERVESGGWASDPVPPAAPSLVLPPLPTPQRSGCNRHHCAGLRALCGILKQSPLEQSRSAQSST</sequence>
<organism evidence="2">
    <name type="scientific">Eutreptiella gymnastica</name>
    <dbReference type="NCBI Taxonomy" id="73025"/>
    <lineage>
        <taxon>Eukaryota</taxon>
        <taxon>Discoba</taxon>
        <taxon>Euglenozoa</taxon>
        <taxon>Euglenida</taxon>
        <taxon>Spirocuta</taxon>
        <taxon>Euglenophyceae</taxon>
        <taxon>Eutreptiales</taxon>
        <taxon>Eutreptiaceae</taxon>
        <taxon>Eutreptiella</taxon>
    </lineage>
</organism>
<evidence type="ECO:0000256" key="1">
    <source>
        <dbReference type="SAM" id="MobiDB-lite"/>
    </source>
</evidence>
<feature type="region of interest" description="Disordered" evidence="1">
    <location>
        <begin position="59"/>
        <end position="81"/>
    </location>
</feature>
<proteinExistence type="predicted"/>